<gene>
    <name evidence="1" type="ORF">D9M09_11845</name>
</gene>
<dbReference type="AlphaFoldDB" id="A0A3G2E835"/>
<evidence type="ECO:0000313" key="1">
    <source>
        <dbReference type="EMBL" id="AYM76401.1"/>
    </source>
</evidence>
<dbReference type="RefSeq" id="WP_121669352.1">
    <property type="nucleotide sequence ID" value="NZ_CP033019.1"/>
</dbReference>
<name>A0A3G2E835_9BURK</name>
<keyword evidence="2" id="KW-1185">Reference proteome</keyword>
<dbReference type="EMBL" id="CP033019">
    <property type="protein sequence ID" value="AYM76401.1"/>
    <property type="molecule type" value="Genomic_DNA"/>
</dbReference>
<protein>
    <submittedName>
        <fullName evidence="1">Uncharacterized protein</fullName>
    </submittedName>
</protein>
<sequence>MSYVDDALLELDRLYWPRTIMASLSGLYRQYEEPERQINTMNQGLKTLPFISYAKIGSLFGYEKDAVAAYNDAVKLAYSCIGWEFVGLCSALVYGAPKTRRPWDEYVQSGEECLNAYFLSNEAFDDFEAYILEPARSVLAD</sequence>
<evidence type="ECO:0000313" key="2">
    <source>
        <dbReference type="Proteomes" id="UP000279594"/>
    </source>
</evidence>
<proteinExistence type="predicted"/>
<dbReference type="Proteomes" id="UP000279594">
    <property type="component" value="Chromosome"/>
</dbReference>
<accession>A0A3G2E835</accession>
<organism evidence="1 2">
    <name type="scientific">Janthinobacterium agaricidamnosum</name>
    <dbReference type="NCBI Taxonomy" id="55508"/>
    <lineage>
        <taxon>Bacteria</taxon>
        <taxon>Pseudomonadati</taxon>
        <taxon>Pseudomonadota</taxon>
        <taxon>Betaproteobacteria</taxon>
        <taxon>Burkholderiales</taxon>
        <taxon>Oxalobacteraceae</taxon>
        <taxon>Janthinobacterium</taxon>
    </lineage>
</organism>
<reference evidence="1 2" key="1">
    <citation type="submission" date="2018-10" db="EMBL/GenBank/DDBJ databases">
        <title>Effects of UV and annual dynamics of microbial communities in freshwater RAS systems.</title>
        <authorList>
            <person name="Bekkelund A.K."/>
            <person name="Hansen B.R."/>
            <person name="Stokken H."/>
            <person name="Eriksen B.F."/>
            <person name="Kashulin N.A."/>
        </authorList>
    </citation>
    <scope>NUCLEOTIDE SEQUENCE [LARGE SCALE GENOMIC DNA]</scope>
    <source>
        <strain evidence="1 2">BHSEK</strain>
    </source>
</reference>